<evidence type="ECO:0000313" key="1">
    <source>
        <dbReference type="EMBL" id="KAG6432109.1"/>
    </source>
</evidence>
<dbReference type="Proteomes" id="UP000298416">
    <property type="component" value="Unassembled WGS sequence"/>
</dbReference>
<sequence>MLLEMVENAIYDHRLDYNFLNVKQLGRAYNKEQKWIMERQMAGFEEYTTNSKGSSTVPKEMVELLLNYGPIAEITYNNKEDGYTDPEKSLGPLIAALYVDPLPLHF</sequence>
<name>A0A8X8YHV4_SALSN</name>
<dbReference type="EMBL" id="PNBA02000002">
    <property type="protein sequence ID" value="KAG6432109.1"/>
    <property type="molecule type" value="Genomic_DNA"/>
</dbReference>
<accession>A0A8X8YHV4</accession>
<reference evidence="1" key="1">
    <citation type="submission" date="2018-01" db="EMBL/GenBank/DDBJ databases">
        <authorList>
            <person name="Mao J.F."/>
        </authorList>
    </citation>
    <scope>NUCLEOTIDE SEQUENCE</scope>
    <source>
        <strain evidence="1">Huo1</strain>
        <tissue evidence="1">Leaf</tissue>
    </source>
</reference>
<dbReference type="SUPFAM" id="SSF48576">
    <property type="entry name" value="Terpenoid synthases"/>
    <property type="match status" value="1"/>
</dbReference>
<keyword evidence="2" id="KW-1185">Reference proteome</keyword>
<dbReference type="InterPro" id="IPR008949">
    <property type="entry name" value="Isoprenoid_synthase_dom_sf"/>
</dbReference>
<reference evidence="1" key="2">
    <citation type="submission" date="2020-08" db="EMBL/GenBank/DDBJ databases">
        <title>Plant Genome Project.</title>
        <authorList>
            <person name="Zhang R.-G."/>
        </authorList>
    </citation>
    <scope>NUCLEOTIDE SEQUENCE</scope>
    <source>
        <strain evidence="1">Huo1</strain>
        <tissue evidence="1">Leaf</tissue>
    </source>
</reference>
<organism evidence="1">
    <name type="scientific">Salvia splendens</name>
    <name type="common">Scarlet sage</name>
    <dbReference type="NCBI Taxonomy" id="180675"/>
    <lineage>
        <taxon>Eukaryota</taxon>
        <taxon>Viridiplantae</taxon>
        <taxon>Streptophyta</taxon>
        <taxon>Embryophyta</taxon>
        <taxon>Tracheophyta</taxon>
        <taxon>Spermatophyta</taxon>
        <taxon>Magnoliopsida</taxon>
        <taxon>eudicotyledons</taxon>
        <taxon>Gunneridae</taxon>
        <taxon>Pentapetalae</taxon>
        <taxon>asterids</taxon>
        <taxon>lamiids</taxon>
        <taxon>Lamiales</taxon>
        <taxon>Lamiaceae</taxon>
        <taxon>Nepetoideae</taxon>
        <taxon>Mentheae</taxon>
        <taxon>Salviinae</taxon>
        <taxon>Salvia</taxon>
        <taxon>Salvia subgen. Calosphace</taxon>
        <taxon>core Calosphace</taxon>
    </lineage>
</organism>
<dbReference type="AlphaFoldDB" id="A0A8X8YHV4"/>
<dbReference type="Gene3D" id="1.10.600.10">
    <property type="entry name" value="Farnesyl Diphosphate Synthase"/>
    <property type="match status" value="1"/>
</dbReference>
<comment type="caution">
    <text evidence="1">The sequence shown here is derived from an EMBL/GenBank/DDBJ whole genome shotgun (WGS) entry which is preliminary data.</text>
</comment>
<gene>
    <name evidence="1" type="ORF">SASPL_103683</name>
</gene>
<protein>
    <submittedName>
        <fullName evidence="1">Uncharacterized protein</fullName>
    </submittedName>
</protein>
<proteinExistence type="predicted"/>
<evidence type="ECO:0000313" key="2">
    <source>
        <dbReference type="Proteomes" id="UP000298416"/>
    </source>
</evidence>